<dbReference type="CDD" id="cd04186">
    <property type="entry name" value="GT_2_like_c"/>
    <property type="match status" value="1"/>
</dbReference>
<name>A0A1F5EE24_9BACT</name>
<sequence length="266" mass="30914">MPDLSIIIVNYFTSSYLSKCLRTLYEHTKGLNFEVIIVDNSASPNELAKLKKLEKLYGSLKIIADSRNSGFGAGNNLGVKYAKVKYLLLLNPDTEIVDDSIGKMLKFLKYHKEIGALTCLLYQKDKKTLQRAFFGKFQNLSTLTIRRYNYQKVDIGQEFFYTDIVTGAALMMKKSLYEKLDGFDERFFMYLEDDDLCKRLYDLGYKNAVLTTAKIIHYEGASATKKTRSKYYFESQKLFFRKHNGLLATLALRLLRFPYRLLRPYK</sequence>
<organism evidence="2 3">
    <name type="scientific">Candidatus Berkelbacteria bacterium RIFOXYA2_FULL_43_10</name>
    <dbReference type="NCBI Taxonomy" id="1797472"/>
    <lineage>
        <taxon>Bacteria</taxon>
        <taxon>Candidatus Berkelbacteria</taxon>
    </lineage>
</organism>
<dbReference type="PANTHER" id="PTHR43179:SF7">
    <property type="entry name" value="RHAMNOSYLTRANSFERASE WBBL"/>
    <property type="match status" value="1"/>
</dbReference>
<dbReference type="Proteomes" id="UP000178583">
    <property type="component" value="Unassembled WGS sequence"/>
</dbReference>
<proteinExistence type="predicted"/>
<dbReference type="PANTHER" id="PTHR43179">
    <property type="entry name" value="RHAMNOSYLTRANSFERASE WBBL"/>
    <property type="match status" value="1"/>
</dbReference>
<reference evidence="2 3" key="1">
    <citation type="journal article" date="2016" name="Nat. Commun.">
        <title>Thousands of microbial genomes shed light on interconnected biogeochemical processes in an aquifer system.</title>
        <authorList>
            <person name="Anantharaman K."/>
            <person name="Brown C.T."/>
            <person name="Hug L.A."/>
            <person name="Sharon I."/>
            <person name="Castelle C.J."/>
            <person name="Probst A.J."/>
            <person name="Thomas B.C."/>
            <person name="Singh A."/>
            <person name="Wilkins M.J."/>
            <person name="Karaoz U."/>
            <person name="Brodie E.L."/>
            <person name="Williams K.H."/>
            <person name="Hubbard S.S."/>
            <person name="Banfield J.F."/>
        </authorList>
    </citation>
    <scope>NUCLEOTIDE SEQUENCE [LARGE SCALE GENOMIC DNA]</scope>
</reference>
<gene>
    <name evidence="2" type="ORF">A2215_01180</name>
</gene>
<evidence type="ECO:0000313" key="2">
    <source>
        <dbReference type="EMBL" id="OGD65648.1"/>
    </source>
</evidence>
<dbReference type="Gene3D" id="3.90.550.10">
    <property type="entry name" value="Spore Coat Polysaccharide Biosynthesis Protein SpsA, Chain A"/>
    <property type="match status" value="1"/>
</dbReference>
<evidence type="ECO:0000259" key="1">
    <source>
        <dbReference type="Pfam" id="PF00535"/>
    </source>
</evidence>
<dbReference type="InterPro" id="IPR029044">
    <property type="entry name" value="Nucleotide-diphossugar_trans"/>
</dbReference>
<dbReference type="AlphaFoldDB" id="A0A1F5EE24"/>
<dbReference type="STRING" id="1797472.A2215_01180"/>
<protein>
    <recommendedName>
        <fullName evidence="1">Glycosyltransferase 2-like domain-containing protein</fullName>
    </recommendedName>
</protein>
<dbReference type="SUPFAM" id="SSF53448">
    <property type="entry name" value="Nucleotide-diphospho-sugar transferases"/>
    <property type="match status" value="1"/>
</dbReference>
<dbReference type="EMBL" id="MEZY01000008">
    <property type="protein sequence ID" value="OGD65648.1"/>
    <property type="molecule type" value="Genomic_DNA"/>
</dbReference>
<dbReference type="Pfam" id="PF00535">
    <property type="entry name" value="Glycos_transf_2"/>
    <property type="match status" value="1"/>
</dbReference>
<accession>A0A1F5EE24</accession>
<feature type="domain" description="Glycosyltransferase 2-like" evidence="1">
    <location>
        <begin position="5"/>
        <end position="177"/>
    </location>
</feature>
<evidence type="ECO:0000313" key="3">
    <source>
        <dbReference type="Proteomes" id="UP000178583"/>
    </source>
</evidence>
<dbReference type="InterPro" id="IPR001173">
    <property type="entry name" value="Glyco_trans_2-like"/>
</dbReference>
<comment type="caution">
    <text evidence="2">The sequence shown here is derived from an EMBL/GenBank/DDBJ whole genome shotgun (WGS) entry which is preliminary data.</text>
</comment>